<dbReference type="Proteomes" id="UP000278334">
    <property type="component" value="Chromosome"/>
</dbReference>
<dbReference type="Proteomes" id="UP000643672">
    <property type="component" value="Unassembled WGS sequence"/>
</dbReference>
<evidence type="ECO:0000313" key="1">
    <source>
        <dbReference type="EMBL" id="AYQ56840.1"/>
    </source>
</evidence>
<protein>
    <submittedName>
        <fullName evidence="1">Uncharacterized protein</fullName>
    </submittedName>
</protein>
<evidence type="ECO:0000313" key="3">
    <source>
        <dbReference type="Proteomes" id="UP000278334"/>
    </source>
</evidence>
<sequence length="140" mass="15246">MMVNIMAENENDVRVNITIVNTTKEKEDVRCTDICCSSISGLEVGDVIQAGDKINITSGTNNRIFFKFIAEQTKDVFQIGCTCPKSSQNSACGYGNSGLQCYSRSGTPVSFTFHLGKTNKADWDNGCDLDGDCPRYGDCS</sequence>
<reference evidence="1 3" key="1">
    <citation type="submission" date="2017-11" db="EMBL/GenBank/DDBJ databases">
        <title>Genome sequence of the bacterial symbiont EPR9N from a vent mussel Bathymodiolus thermophilus.</title>
        <authorList>
            <person name="Won Y.-J."/>
        </authorList>
    </citation>
    <scope>NUCLEOTIDE SEQUENCE [LARGE SCALE GENOMIC DNA]</scope>
    <source>
        <strain evidence="1 3">EPR9N</strain>
    </source>
</reference>
<evidence type="ECO:0000313" key="2">
    <source>
        <dbReference type="EMBL" id="CAB5495798.1"/>
    </source>
</evidence>
<dbReference type="AlphaFoldDB" id="A0A3G3ILV1"/>
<reference evidence="2 4" key="2">
    <citation type="submission" date="2020-05" db="EMBL/GenBank/DDBJ databases">
        <authorList>
            <person name="Petersen J."/>
            <person name="Sayavedra L."/>
        </authorList>
    </citation>
    <scope>NUCLEOTIDE SEQUENCE [LARGE SCALE GENOMIC DNA]</scope>
    <source>
        <strain evidence="2">B thermophilus SOXS</strain>
    </source>
</reference>
<dbReference type="OrthoDB" id="7097619at2"/>
<name>A0A3G3ILV1_9GAMM</name>
<accession>A0A3G3ILV1</accession>
<evidence type="ECO:0000313" key="4">
    <source>
        <dbReference type="Proteomes" id="UP000643672"/>
    </source>
</evidence>
<keyword evidence="4" id="KW-1185">Reference proteome</keyword>
<dbReference type="KEGG" id="bthg:MS2017_1138"/>
<dbReference type="EMBL" id="CAESAQ020000021">
    <property type="protein sequence ID" value="CAB5495798.1"/>
    <property type="molecule type" value="Genomic_DNA"/>
</dbReference>
<organism evidence="1 3">
    <name type="scientific">Bathymodiolus thermophilus thioautotrophic gill symbiont</name>
    <dbReference type="NCBI Taxonomy" id="2360"/>
    <lineage>
        <taxon>Bacteria</taxon>
        <taxon>Pseudomonadati</taxon>
        <taxon>Pseudomonadota</taxon>
        <taxon>Gammaproteobacteria</taxon>
        <taxon>sulfur-oxidizing symbionts</taxon>
    </lineage>
</organism>
<gene>
    <name evidence="1" type="ORF">MS2017_1138</name>
    <name evidence="2" type="ORF">THERMOS_370</name>
</gene>
<dbReference type="RefSeq" id="WP_158009103.1">
    <property type="nucleotide sequence ID" value="NZ_CAESAQ020000021.1"/>
</dbReference>
<dbReference type="EMBL" id="CP024634">
    <property type="protein sequence ID" value="AYQ56840.1"/>
    <property type="molecule type" value="Genomic_DNA"/>
</dbReference>
<proteinExistence type="predicted"/>